<keyword evidence="7" id="KW-0472">Membrane</keyword>
<dbReference type="RefSeq" id="WP_009035289.1">
    <property type="nucleotide sequence ID" value="NZ_ALWO02000038.1"/>
</dbReference>
<dbReference type="eggNOG" id="COG4251">
    <property type="taxonomic scope" value="Bacteria"/>
</dbReference>
<dbReference type="InterPro" id="IPR003661">
    <property type="entry name" value="HisK_dim/P_dom"/>
</dbReference>
<reference evidence="9 10" key="1">
    <citation type="journal article" date="2013" name="Genome Announc.">
        <title>Draft Genome Sequence of Indibacter alkaliphilus Strain LW1T, Isolated from Lonar Lake, a Haloalkaline Lake in the Buldana District of Maharashtra, India.</title>
        <authorList>
            <person name="Singh A."/>
            <person name="Kumar Jangir P."/>
            <person name="Sharma R."/>
            <person name="Singh A."/>
            <person name="Kumar Pinnaka A."/>
            <person name="Shivaji S."/>
        </authorList>
    </citation>
    <scope>NUCLEOTIDE SEQUENCE [LARGE SCALE GENOMIC DNA]</scope>
    <source>
        <strain evidence="10">CCUG 57479 / KCTC 22604 / LW1</strain>
    </source>
</reference>
<dbReference type="Proteomes" id="UP000006073">
    <property type="component" value="Unassembled WGS sequence"/>
</dbReference>
<feature type="transmembrane region" description="Helical" evidence="7">
    <location>
        <begin position="32"/>
        <end position="56"/>
    </location>
</feature>
<evidence type="ECO:0000256" key="4">
    <source>
        <dbReference type="ARBA" id="ARBA00022679"/>
    </source>
</evidence>
<comment type="caution">
    <text evidence="9">The sequence shown here is derived from an EMBL/GenBank/DDBJ whole genome shotgun (WGS) entry which is preliminary data.</text>
</comment>
<dbReference type="InterPro" id="IPR036890">
    <property type="entry name" value="HATPase_C_sf"/>
</dbReference>
<evidence type="ECO:0000256" key="6">
    <source>
        <dbReference type="SAM" id="Coils"/>
    </source>
</evidence>
<dbReference type="SMART" id="SM00388">
    <property type="entry name" value="HisKA"/>
    <property type="match status" value="1"/>
</dbReference>
<dbReference type="GO" id="GO:0000155">
    <property type="term" value="F:phosphorelay sensor kinase activity"/>
    <property type="evidence" value="ECO:0007669"/>
    <property type="project" value="InterPro"/>
</dbReference>
<dbReference type="PANTHER" id="PTHR43304">
    <property type="entry name" value="PHYTOCHROME-LIKE PROTEIN CPH1"/>
    <property type="match status" value="1"/>
</dbReference>
<evidence type="ECO:0000256" key="1">
    <source>
        <dbReference type="ARBA" id="ARBA00000085"/>
    </source>
</evidence>
<feature type="transmembrane region" description="Helical" evidence="7">
    <location>
        <begin position="113"/>
        <end position="130"/>
    </location>
</feature>
<dbReference type="InterPro" id="IPR004358">
    <property type="entry name" value="Sig_transdc_His_kin-like_C"/>
</dbReference>
<keyword evidence="5 9" id="KW-0418">Kinase</keyword>
<keyword evidence="6" id="KW-0175">Coiled coil</keyword>
<keyword evidence="10" id="KW-1185">Reference proteome</keyword>
<proteinExistence type="predicted"/>
<feature type="transmembrane region" description="Helical" evidence="7">
    <location>
        <begin position="62"/>
        <end position="83"/>
    </location>
</feature>
<dbReference type="OrthoDB" id="890870at2"/>
<dbReference type="AlphaFoldDB" id="S2D8W9"/>
<keyword evidence="3" id="KW-0597">Phosphoprotein</keyword>
<dbReference type="EC" id="2.7.13.3" evidence="2"/>
<accession>S2D8W9</accession>
<dbReference type="STRING" id="1189612.A33Q_3284"/>
<dbReference type="EMBL" id="ALWO02000038">
    <property type="protein sequence ID" value="EOZ95364.1"/>
    <property type="molecule type" value="Genomic_DNA"/>
</dbReference>
<dbReference type="InterPro" id="IPR036097">
    <property type="entry name" value="HisK_dim/P_sf"/>
</dbReference>
<sequence length="449" mass="51344">MKIWKSYTDQIRKNLGLKDVSFESSMEWRTILFYYMLIFIIPLSLIAYTPGVLFAIKEKYPSVVLVDTLAVFSLLIAGFWPSLKLWIRKWLFIVCFYFIGFTLLFLIGLSGPGFLYMLAASFFSTILFPVRYAFHPAFANLVLCILLALLIPMDIMLWKDQESHNIPQLVAVSSNLVFLGFFASALFPKVFDLLEKSIKNEQHLKRLLSERNDKLKSALENVEAKNSELESFAYTASHDLQEPLRMITGFLHQIEKNYQAVLDEKGRKFIFYAIDGATRMREMIAALLEYSRVGRFDGELKEIELNGLLDRVLLYYSETIEQKGASISIPKLPTIKSFESPIFQIFTNLISNALKYSHKDIKPNIKISYLDKGEFWEFSVADNGLGIAPEFQEKVFGLFQKLHSKSDYEGSGIGLSIVKKCVENLGGQIILESDVRNGSKFSFTITKNL</sequence>
<keyword evidence="4" id="KW-0808">Transferase</keyword>
<evidence type="ECO:0000313" key="9">
    <source>
        <dbReference type="EMBL" id="EOZ95364.1"/>
    </source>
</evidence>
<dbReference type="Pfam" id="PF02518">
    <property type="entry name" value="HATPase_c"/>
    <property type="match status" value="1"/>
</dbReference>
<dbReference type="Pfam" id="PF00512">
    <property type="entry name" value="HisKA"/>
    <property type="match status" value="1"/>
</dbReference>
<feature type="domain" description="Histidine kinase" evidence="8">
    <location>
        <begin position="235"/>
        <end position="449"/>
    </location>
</feature>
<feature type="transmembrane region" description="Helical" evidence="7">
    <location>
        <begin position="90"/>
        <end position="107"/>
    </location>
</feature>
<evidence type="ECO:0000313" key="10">
    <source>
        <dbReference type="Proteomes" id="UP000006073"/>
    </source>
</evidence>
<feature type="transmembrane region" description="Helical" evidence="7">
    <location>
        <begin position="137"/>
        <end position="158"/>
    </location>
</feature>
<name>S2D8W9_INDAL</name>
<dbReference type="CDD" id="cd00082">
    <property type="entry name" value="HisKA"/>
    <property type="match status" value="1"/>
</dbReference>
<dbReference type="InterPro" id="IPR003594">
    <property type="entry name" value="HATPase_dom"/>
</dbReference>
<keyword evidence="7" id="KW-1133">Transmembrane helix</keyword>
<evidence type="ECO:0000256" key="5">
    <source>
        <dbReference type="ARBA" id="ARBA00022777"/>
    </source>
</evidence>
<comment type="catalytic activity">
    <reaction evidence="1">
        <text>ATP + protein L-histidine = ADP + protein N-phospho-L-histidine.</text>
        <dbReference type="EC" id="2.7.13.3"/>
    </reaction>
</comment>
<feature type="transmembrane region" description="Helical" evidence="7">
    <location>
        <begin position="170"/>
        <end position="191"/>
    </location>
</feature>
<dbReference type="SUPFAM" id="SSF47384">
    <property type="entry name" value="Homodimeric domain of signal transducing histidine kinase"/>
    <property type="match status" value="1"/>
</dbReference>
<gene>
    <name evidence="9" type="ORF">A33Q_3284</name>
</gene>
<dbReference type="InterPro" id="IPR005467">
    <property type="entry name" value="His_kinase_dom"/>
</dbReference>
<dbReference type="PRINTS" id="PR00344">
    <property type="entry name" value="BCTRLSENSOR"/>
</dbReference>
<dbReference type="PANTHER" id="PTHR43304:SF1">
    <property type="entry name" value="PAC DOMAIN-CONTAINING PROTEIN"/>
    <property type="match status" value="1"/>
</dbReference>
<keyword evidence="7" id="KW-0812">Transmembrane</keyword>
<dbReference type="Gene3D" id="3.30.565.10">
    <property type="entry name" value="Histidine kinase-like ATPase, C-terminal domain"/>
    <property type="match status" value="1"/>
</dbReference>
<feature type="coiled-coil region" evidence="6">
    <location>
        <begin position="205"/>
        <end position="232"/>
    </location>
</feature>
<dbReference type="InterPro" id="IPR048437">
    <property type="entry name" value="MASE11"/>
</dbReference>
<evidence type="ECO:0000256" key="2">
    <source>
        <dbReference type="ARBA" id="ARBA00012438"/>
    </source>
</evidence>
<dbReference type="InterPro" id="IPR052162">
    <property type="entry name" value="Sensor_kinase/Photoreceptor"/>
</dbReference>
<dbReference type="PROSITE" id="PS50109">
    <property type="entry name" value="HIS_KIN"/>
    <property type="match status" value="1"/>
</dbReference>
<dbReference type="SMART" id="SM00387">
    <property type="entry name" value="HATPase_c"/>
    <property type="match status" value="1"/>
</dbReference>
<organism evidence="9 10">
    <name type="scientific">Indibacter alkaliphilus (strain CCUG 57479 / KCTC 22604 / LW1)</name>
    <dbReference type="NCBI Taxonomy" id="1189612"/>
    <lineage>
        <taxon>Bacteria</taxon>
        <taxon>Pseudomonadati</taxon>
        <taxon>Bacteroidota</taxon>
        <taxon>Cytophagia</taxon>
        <taxon>Cytophagales</taxon>
        <taxon>Cyclobacteriaceae</taxon>
    </lineage>
</organism>
<dbReference type="Gene3D" id="1.10.287.130">
    <property type="match status" value="1"/>
</dbReference>
<evidence type="ECO:0000256" key="7">
    <source>
        <dbReference type="SAM" id="Phobius"/>
    </source>
</evidence>
<protein>
    <recommendedName>
        <fullName evidence="2">histidine kinase</fullName>
        <ecNumber evidence="2">2.7.13.3</ecNumber>
    </recommendedName>
</protein>
<dbReference type="SUPFAM" id="SSF55874">
    <property type="entry name" value="ATPase domain of HSP90 chaperone/DNA topoisomerase II/histidine kinase"/>
    <property type="match status" value="1"/>
</dbReference>
<evidence type="ECO:0000259" key="8">
    <source>
        <dbReference type="PROSITE" id="PS50109"/>
    </source>
</evidence>
<dbReference type="Pfam" id="PF20969">
    <property type="entry name" value="MASE11"/>
    <property type="match status" value="1"/>
</dbReference>
<evidence type="ECO:0000256" key="3">
    <source>
        <dbReference type="ARBA" id="ARBA00022553"/>
    </source>
</evidence>